<dbReference type="PROSITE" id="PS51918">
    <property type="entry name" value="RADICAL_SAM"/>
    <property type="match status" value="1"/>
</dbReference>
<dbReference type="SMART" id="SM00729">
    <property type="entry name" value="Elp3"/>
    <property type="match status" value="1"/>
</dbReference>
<evidence type="ECO:0000256" key="5">
    <source>
        <dbReference type="ARBA" id="ARBA00023014"/>
    </source>
</evidence>
<dbReference type="CDD" id="cd01335">
    <property type="entry name" value="Radical_SAM"/>
    <property type="match status" value="1"/>
</dbReference>
<dbReference type="AlphaFoldDB" id="A0A1Z2XTQ9"/>
<dbReference type="Proteomes" id="UP000596035">
    <property type="component" value="Chromosome"/>
</dbReference>
<gene>
    <name evidence="7" type="ORF">ADH66_14865</name>
    <name evidence="8" type="ORF">I5Q82_05245</name>
</gene>
<keyword evidence="9" id="KW-1185">Reference proteome</keyword>
<reference evidence="9" key="2">
    <citation type="submission" date="2017-05" db="EMBL/GenBank/DDBJ databases">
        <title>Improved OligoMM genomes.</title>
        <authorList>
            <person name="Garzetti D."/>
        </authorList>
    </citation>
    <scope>NUCLEOTIDE SEQUENCE [LARGE SCALE GENOMIC DNA]</scope>
    <source>
        <strain evidence="9">KB18</strain>
    </source>
</reference>
<dbReference type="InterPro" id="IPR007197">
    <property type="entry name" value="rSAM"/>
</dbReference>
<sequence>MGRHANIAIFVPHLGCPRQCSFCQQRTITGQQEAPGPQDVLAAAETAAGSLSDCSGAEIAFFGGSFTAIDRGYMLSLLEAAKRAVERYGFKGVRCSTRPDAIDSEVLDILQAHRVTAVELGAQSMDDGVLLVNRRGHTAEDTRKAAGLIRRAGLELGLQMMTGLYTSTEEKDLETAREFLKLLPATVRVYPTIVLPGTELCRLYEAGEYRPQELGEAVELCAELLEMFEGAGVRVIRMGLHPGEELERRRVAGPYHQAFRQLVESRLFLDKLRAQLKEPGEYRVRVNPRDISTALGQGRENPRRLSELGYSVTFIQDETVKRGGFAPVDQQGEK</sequence>
<evidence type="ECO:0000256" key="4">
    <source>
        <dbReference type="ARBA" id="ARBA00023004"/>
    </source>
</evidence>
<dbReference type="InterPro" id="IPR032432">
    <property type="entry name" value="Radical_SAM_C"/>
</dbReference>
<evidence type="ECO:0000313" key="9">
    <source>
        <dbReference type="Proteomes" id="UP000196710"/>
    </source>
</evidence>
<dbReference type="RefSeq" id="WP_066539165.1">
    <property type="nucleotide sequence ID" value="NZ_CP021422.1"/>
</dbReference>
<dbReference type="InterPro" id="IPR058240">
    <property type="entry name" value="rSAM_sf"/>
</dbReference>
<keyword evidence="2" id="KW-0949">S-adenosyl-L-methionine</keyword>
<comment type="cofactor">
    <cofactor evidence="1">
        <name>[4Fe-4S] cluster</name>
        <dbReference type="ChEBI" id="CHEBI:49883"/>
    </cofactor>
</comment>
<evidence type="ECO:0000313" key="8">
    <source>
        <dbReference type="EMBL" id="QQR31090.1"/>
    </source>
</evidence>
<keyword evidence="5" id="KW-0411">Iron-sulfur</keyword>
<reference evidence="8 10" key="3">
    <citation type="submission" date="2020-11" db="EMBL/GenBank/DDBJ databases">
        <title>Closed and high quality bacterial genomes of the OMM12 community.</title>
        <authorList>
            <person name="Marbouty M."/>
            <person name="Lamy-Besnier Q."/>
            <person name="Debarbieux L."/>
            <person name="Koszul R."/>
        </authorList>
    </citation>
    <scope>NUCLEOTIDE SEQUENCE [LARGE SCALE GENOMIC DNA]</scope>
    <source>
        <strain evidence="8 10">KB18</strain>
    </source>
</reference>
<reference evidence="7" key="1">
    <citation type="journal article" date="2017" name="Genome Announc.">
        <title>High-Quality Whole-Genome Sequences of the Oligo-Mouse-Microbiota Bacterial Community.</title>
        <authorList>
            <person name="Garzetti D."/>
            <person name="Brugiroux S."/>
            <person name="Bunk B."/>
            <person name="Pukall R."/>
            <person name="McCoy K.D."/>
            <person name="Macpherson A.J."/>
            <person name="Stecher B."/>
        </authorList>
    </citation>
    <scope>NUCLEOTIDE SEQUENCE</scope>
    <source>
        <strain evidence="7">KB18</strain>
    </source>
</reference>
<dbReference type="InterPro" id="IPR051198">
    <property type="entry name" value="BchE-like"/>
</dbReference>
<dbReference type="Pfam" id="PF16199">
    <property type="entry name" value="Radical_SAM_C"/>
    <property type="match status" value="1"/>
</dbReference>
<dbReference type="Pfam" id="PF04055">
    <property type="entry name" value="Radical_SAM"/>
    <property type="match status" value="1"/>
</dbReference>
<dbReference type="KEGG" id="amur:ADH66_14865"/>
<dbReference type="InterPro" id="IPR023404">
    <property type="entry name" value="rSAM_horseshoe"/>
</dbReference>
<protein>
    <submittedName>
        <fullName evidence="8">Radical SAM protein</fullName>
    </submittedName>
</protein>
<evidence type="ECO:0000313" key="7">
    <source>
        <dbReference type="EMBL" id="ASB41823.1"/>
    </source>
</evidence>
<keyword evidence="3" id="KW-0479">Metal-binding</keyword>
<dbReference type="SFLD" id="SFLDG01082">
    <property type="entry name" value="B12-binding_domain_containing"/>
    <property type="match status" value="1"/>
</dbReference>
<keyword evidence="4" id="KW-0408">Iron</keyword>
<evidence type="ECO:0000256" key="2">
    <source>
        <dbReference type="ARBA" id="ARBA00022691"/>
    </source>
</evidence>
<evidence type="ECO:0000256" key="3">
    <source>
        <dbReference type="ARBA" id="ARBA00022723"/>
    </source>
</evidence>
<dbReference type="SUPFAM" id="SSF102114">
    <property type="entry name" value="Radical SAM enzymes"/>
    <property type="match status" value="1"/>
</dbReference>
<accession>A0A1Z2XTQ9</accession>
<dbReference type="Gene3D" id="3.80.30.20">
    <property type="entry name" value="tm_1862 like domain"/>
    <property type="match status" value="1"/>
</dbReference>
<dbReference type="PANTHER" id="PTHR43409">
    <property type="entry name" value="ANAEROBIC MAGNESIUM-PROTOPORPHYRIN IX MONOMETHYL ESTER CYCLASE-RELATED"/>
    <property type="match status" value="1"/>
</dbReference>
<feature type="domain" description="Radical SAM core" evidence="6">
    <location>
        <begin position="1"/>
        <end position="237"/>
    </location>
</feature>
<evidence type="ECO:0000313" key="10">
    <source>
        <dbReference type="Proteomes" id="UP000596035"/>
    </source>
</evidence>
<name>A0A1Z2XTQ9_9FIRM</name>
<dbReference type="Proteomes" id="UP000196710">
    <property type="component" value="Chromosome"/>
</dbReference>
<dbReference type="EMBL" id="CP021422">
    <property type="protein sequence ID" value="ASB41823.1"/>
    <property type="molecule type" value="Genomic_DNA"/>
</dbReference>
<evidence type="ECO:0000259" key="6">
    <source>
        <dbReference type="PROSITE" id="PS51918"/>
    </source>
</evidence>
<dbReference type="GO" id="GO:0051536">
    <property type="term" value="F:iron-sulfur cluster binding"/>
    <property type="evidence" value="ECO:0007669"/>
    <property type="project" value="UniProtKB-KW"/>
</dbReference>
<dbReference type="SFLD" id="SFLDG01086">
    <property type="entry name" value="elongater_protein-like"/>
    <property type="match status" value="1"/>
</dbReference>
<proteinExistence type="predicted"/>
<dbReference type="GO" id="GO:0046872">
    <property type="term" value="F:metal ion binding"/>
    <property type="evidence" value="ECO:0007669"/>
    <property type="project" value="UniProtKB-KW"/>
</dbReference>
<dbReference type="SFLD" id="SFLDS00029">
    <property type="entry name" value="Radical_SAM"/>
    <property type="match status" value="1"/>
</dbReference>
<dbReference type="EMBL" id="CP065321">
    <property type="protein sequence ID" value="QQR31090.1"/>
    <property type="molecule type" value="Genomic_DNA"/>
</dbReference>
<dbReference type="InterPro" id="IPR006638">
    <property type="entry name" value="Elp3/MiaA/NifB-like_rSAM"/>
</dbReference>
<evidence type="ECO:0000256" key="1">
    <source>
        <dbReference type="ARBA" id="ARBA00001966"/>
    </source>
</evidence>
<dbReference type="GO" id="GO:0003824">
    <property type="term" value="F:catalytic activity"/>
    <property type="evidence" value="ECO:0007669"/>
    <property type="project" value="InterPro"/>
</dbReference>
<organism evidence="8 10">
    <name type="scientific">Acutalibacter muris</name>
    <dbReference type="NCBI Taxonomy" id="1796620"/>
    <lineage>
        <taxon>Bacteria</taxon>
        <taxon>Bacillati</taxon>
        <taxon>Bacillota</taxon>
        <taxon>Clostridia</taxon>
        <taxon>Eubacteriales</taxon>
        <taxon>Acutalibacteraceae</taxon>
        <taxon>Acutalibacter</taxon>
    </lineage>
</organism>